<feature type="region of interest" description="Disordered" evidence="1">
    <location>
        <begin position="30"/>
        <end position="51"/>
    </location>
</feature>
<dbReference type="Gene3D" id="1.10.167.10">
    <property type="entry name" value="Regulator of G-protein Signalling 4, domain 2"/>
    <property type="match status" value="1"/>
</dbReference>
<organism evidence="3 4">
    <name type="scientific">Cyberlindnera jadinii (strain ATCC 18201 / CBS 1600 / BCRC 20928 / JCM 3617 / NBRC 0987 / NRRL Y-1542)</name>
    <name type="common">Torula yeast</name>
    <name type="synonym">Candida utilis</name>
    <dbReference type="NCBI Taxonomy" id="983966"/>
    <lineage>
        <taxon>Eukaryota</taxon>
        <taxon>Fungi</taxon>
        <taxon>Dikarya</taxon>
        <taxon>Ascomycota</taxon>
        <taxon>Saccharomycotina</taxon>
        <taxon>Saccharomycetes</taxon>
        <taxon>Phaffomycetales</taxon>
        <taxon>Phaffomycetaceae</taxon>
        <taxon>Cyberlindnera</taxon>
    </lineage>
</organism>
<accession>A0A0H5BZW7</accession>
<name>A0A0H5BZW7_CYBJN</name>
<feature type="domain" description="RGS" evidence="2">
    <location>
        <begin position="64"/>
        <end position="164"/>
    </location>
</feature>
<feature type="region of interest" description="Disordered" evidence="1">
    <location>
        <begin position="189"/>
        <end position="213"/>
    </location>
</feature>
<dbReference type="InterPro" id="IPR044926">
    <property type="entry name" value="RGS_subdomain_2"/>
</dbReference>
<gene>
    <name evidence="3" type="ORF">BN1211_0894</name>
</gene>
<dbReference type="PANTHER" id="PTHR10845">
    <property type="entry name" value="REGULATOR OF G PROTEIN SIGNALING"/>
    <property type="match status" value="1"/>
</dbReference>
<dbReference type="CDD" id="cd07440">
    <property type="entry name" value="RGS"/>
    <property type="match status" value="1"/>
</dbReference>
<evidence type="ECO:0000256" key="1">
    <source>
        <dbReference type="SAM" id="MobiDB-lite"/>
    </source>
</evidence>
<evidence type="ECO:0000313" key="3">
    <source>
        <dbReference type="EMBL" id="CEP20911.1"/>
    </source>
</evidence>
<dbReference type="Pfam" id="PF00615">
    <property type="entry name" value="RGS"/>
    <property type="match status" value="1"/>
</dbReference>
<dbReference type="PROSITE" id="PS50132">
    <property type="entry name" value="RGS"/>
    <property type="match status" value="1"/>
</dbReference>
<dbReference type="SMART" id="SM00315">
    <property type="entry name" value="RGS"/>
    <property type="match status" value="1"/>
</dbReference>
<dbReference type="SUPFAM" id="SSF48097">
    <property type="entry name" value="Regulator of G-protein signaling, RGS"/>
    <property type="match status" value="1"/>
</dbReference>
<dbReference type="InterPro" id="IPR036305">
    <property type="entry name" value="RGS_sf"/>
</dbReference>
<proteinExistence type="predicted"/>
<feature type="region of interest" description="Disordered" evidence="1">
    <location>
        <begin position="228"/>
        <end position="271"/>
    </location>
</feature>
<evidence type="ECO:0000313" key="4">
    <source>
        <dbReference type="Proteomes" id="UP000038830"/>
    </source>
</evidence>
<reference evidence="4" key="1">
    <citation type="journal article" date="2015" name="J. Biotechnol.">
        <title>The structure of the Cyberlindnera jadinii genome and its relation to Candida utilis analyzed by the occurrence of single nucleotide polymorphisms.</title>
        <authorList>
            <person name="Rupp O."/>
            <person name="Brinkrolf K."/>
            <person name="Buerth C."/>
            <person name="Kunigo M."/>
            <person name="Schneider J."/>
            <person name="Jaenicke S."/>
            <person name="Goesmann A."/>
            <person name="Puehler A."/>
            <person name="Jaeger K.-E."/>
            <person name="Ernst J.F."/>
        </authorList>
    </citation>
    <scope>NUCLEOTIDE SEQUENCE [LARGE SCALE GENOMIC DNA]</scope>
    <source>
        <strain evidence="4">ATCC 18201 / CBS 1600 / BCRC 20928 / JCM 3617 / NBRC 0987 / NRRL Y-1542</strain>
    </source>
</reference>
<sequence length="298" mass="33720">MSSYLDTLSVSPAVEPFTFTMDGLDEVPDELGIQTPLSPAPGDRSANTSAPSFESILSGKSIAPFSRIAFLDFLRKIHCSENLEFLMTADSYLTTLNDPSTRKHIWHYIYTNYISTYALKEVNIPHDTRSILTDYFETDTLPKDCDIVECMMIIKELLRDAYFQFIQHAKRQSLSERFFSEYSILPSPSDEDIPRSHGRRTSEHPCPLDLNAPVSERSISPIEVTEVIDVRPREVPRSTDTDESSGDEYRDKKNSLSSNKSISTKNSSFSEGYGLKKLAGKFKWRRMSSNSSTGTHQL</sequence>
<dbReference type="Proteomes" id="UP000038830">
    <property type="component" value="Unassembled WGS sequence"/>
</dbReference>
<dbReference type="InterPro" id="IPR016137">
    <property type="entry name" value="RGS"/>
</dbReference>
<protein>
    <recommendedName>
        <fullName evidence="2">RGS domain-containing protein</fullName>
    </recommendedName>
</protein>
<dbReference type="AlphaFoldDB" id="A0A0H5BZW7"/>
<dbReference type="PANTHER" id="PTHR10845:SF192">
    <property type="entry name" value="DOUBLE HIT, ISOFORM B"/>
    <property type="match status" value="1"/>
</dbReference>
<feature type="compositionally biased region" description="Low complexity" evidence="1">
    <location>
        <begin position="255"/>
        <end position="270"/>
    </location>
</feature>
<evidence type="ECO:0000259" key="2">
    <source>
        <dbReference type="PROSITE" id="PS50132"/>
    </source>
</evidence>
<dbReference type="EMBL" id="CDQK01000001">
    <property type="protein sequence ID" value="CEP20911.1"/>
    <property type="molecule type" value="Genomic_DNA"/>
</dbReference>
<feature type="compositionally biased region" description="Basic and acidic residues" evidence="1">
    <location>
        <begin position="228"/>
        <end position="240"/>
    </location>
</feature>
<feature type="compositionally biased region" description="Basic and acidic residues" evidence="1">
    <location>
        <begin position="192"/>
        <end position="203"/>
    </location>
</feature>